<gene>
    <name evidence="2" type="ORF">ABENE_16570</name>
</gene>
<protein>
    <submittedName>
        <fullName evidence="2">Uncharacterized protein</fullName>
    </submittedName>
</protein>
<sequence>MEKETQPMHDQDQDKKQHAMTSFALFGGLFASPRGKETRAVSRPQDFKPIQRK</sequence>
<proteinExistence type="predicted"/>
<dbReference type="PATRIC" id="fig|1121022.4.peg.3369"/>
<reference evidence="2 3" key="1">
    <citation type="journal article" date="2014" name="Nature">
        <title>Sequential evolution of bacterial morphology by co-option of a developmental regulator.</title>
        <authorList>
            <person name="Jiang C."/>
            <person name="Brown P.J."/>
            <person name="Ducret A."/>
            <person name="Brun Y.V."/>
        </authorList>
    </citation>
    <scope>NUCLEOTIDE SEQUENCE [LARGE SCALE GENOMIC DNA]</scope>
    <source>
        <strain evidence="2 3">DSM 16100</strain>
    </source>
</reference>
<comment type="caution">
    <text evidence="2">The sequence shown here is derived from an EMBL/GenBank/DDBJ whole genome shotgun (WGS) entry which is preliminary data.</text>
</comment>
<dbReference type="AlphaFoldDB" id="V4PKS0"/>
<accession>V4PKS0</accession>
<feature type="region of interest" description="Disordered" evidence="1">
    <location>
        <begin position="1"/>
        <end position="53"/>
    </location>
</feature>
<keyword evidence="3" id="KW-1185">Reference proteome</keyword>
<evidence type="ECO:0000313" key="2">
    <source>
        <dbReference type="EMBL" id="ESQ87854.1"/>
    </source>
</evidence>
<feature type="compositionally biased region" description="Basic and acidic residues" evidence="1">
    <location>
        <begin position="1"/>
        <end position="17"/>
    </location>
</feature>
<evidence type="ECO:0000256" key="1">
    <source>
        <dbReference type="SAM" id="MobiDB-lite"/>
    </source>
</evidence>
<dbReference type="Proteomes" id="UP000017837">
    <property type="component" value="Unassembled WGS sequence"/>
</dbReference>
<name>V4PKS0_9CAUL</name>
<evidence type="ECO:0000313" key="3">
    <source>
        <dbReference type="Proteomes" id="UP000017837"/>
    </source>
</evidence>
<organism evidence="2 3">
    <name type="scientific">Asticcacaulis benevestitus DSM 16100 = ATCC BAA-896</name>
    <dbReference type="NCBI Taxonomy" id="1121022"/>
    <lineage>
        <taxon>Bacteria</taxon>
        <taxon>Pseudomonadati</taxon>
        <taxon>Pseudomonadota</taxon>
        <taxon>Alphaproteobacteria</taxon>
        <taxon>Caulobacterales</taxon>
        <taxon>Caulobacteraceae</taxon>
        <taxon>Asticcacaulis</taxon>
    </lineage>
</organism>
<dbReference type="EMBL" id="AWGB01000040">
    <property type="protein sequence ID" value="ESQ87854.1"/>
    <property type="molecule type" value="Genomic_DNA"/>
</dbReference>